<dbReference type="Pfam" id="PF13855">
    <property type="entry name" value="LRR_8"/>
    <property type="match status" value="1"/>
</dbReference>
<dbReference type="STRING" id="4097.A0A1S4BWT5"/>
<keyword evidence="10" id="KW-0325">Glycoprotein</keyword>
<dbReference type="InterPro" id="IPR046956">
    <property type="entry name" value="RLP23-like"/>
</dbReference>
<name>A0A1S4BWT5_TOBAC</name>
<evidence type="ECO:0000256" key="6">
    <source>
        <dbReference type="ARBA" id="ARBA00022729"/>
    </source>
</evidence>
<dbReference type="Pfam" id="PF23598">
    <property type="entry name" value="LRR_14"/>
    <property type="match status" value="1"/>
</dbReference>
<evidence type="ECO:0000256" key="7">
    <source>
        <dbReference type="ARBA" id="ARBA00022737"/>
    </source>
</evidence>
<dbReference type="FunFam" id="3.80.10.10:FF:000041">
    <property type="entry name" value="LRR receptor-like serine/threonine-protein kinase ERECTA"/>
    <property type="match status" value="1"/>
</dbReference>
<dbReference type="Pfam" id="PF08263">
    <property type="entry name" value="LRRNT_2"/>
    <property type="match status" value="1"/>
</dbReference>
<dbReference type="PANTHER" id="PTHR48063">
    <property type="entry name" value="LRR RECEPTOR-LIKE KINASE"/>
    <property type="match status" value="1"/>
</dbReference>
<dbReference type="SUPFAM" id="SSF52058">
    <property type="entry name" value="L domain-like"/>
    <property type="match status" value="2"/>
</dbReference>
<comment type="subcellular location">
    <subcellularLocation>
        <location evidence="1">Cell membrane</location>
        <topology evidence="1">Single-pass type I membrane protein</topology>
    </subcellularLocation>
</comment>
<dbReference type="AlphaFoldDB" id="A0A1S4BWT5"/>
<evidence type="ECO:0000256" key="1">
    <source>
        <dbReference type="ARBA" id="ARBA00004251"/>
    </source>
</evidence>
<keyword evidence="11" id="KW-1185">Reference proteome</keyword>
<evidence type="ECO:0000256" key="2">
    <source>
        <dbReference type="ARBA" id="ARBA00009592"/>
    </source>
</evidence>
<keyword evidence="4" id="KW-0433">Leucine-rich repeat</keyword>
<dbReference type="InterPro" id="IPR001611">
    <property type="entry name" value="Leu-rich_rpt"/>
</dbReference>
<evidence type="ECO:0000313" key="11">
    <source>
        <dbReference type="Proteomes" id="UP000790787"/>
    </source>
</evidence>
<dbReference type="RefSeq" id="XP_016493362.2">
    <property type="nucleotide sequence ID" value="XM_016637876.2"/>
</dbReference>
<accession>A0A1S4BWT5</accession>
<keyword evidence="8" id="KW-1133">Transmembrane helix</keyword>
<reference evidence="12" key="2">
    <citation type="submission" date="2025-08" db="UniProtKB">
        <authorList>
            <consortium name="RefSeq"/>
        </authorList>
    </citation>
    <scope>IDENTIFICATION</scope>
    <source>
        <tissue evidence="12">Leaf</tissue>
    </source>
</reference>
<dbReference type="GO" id="GO:0006952">
    <property type="term" value="P:defense response"/>
    <property type="evidence" value="ECO:0007669"/>
    <property type="project" value="UniProtKB-ARBA"/>
</dbReference>
<reference evidence="11" key="1">
    <citation type="journal article" date="2014" name="Nat. Commun.">
        <title>The tobacco genome sequence and its comparison with those of tomato and potato.</title>
        <authorList>
            <person name="Sierro N."/>
            <person name="Battey J.N."/>
            <person name="Ouadi S."/>
            <person name="Bakaher N."/>
            <person name="Bovet L."/>
            <person name="Willig A."/>
            <person name="Goepfert S."/>
            <person name="Peitsch M.C."/>
            <person name="Ivanov N.V."/>
        </authorList>
    </citation>
    <scope>NUCLEOTIDE SEQUENCE [LARGE SCALE GENOMIC DNA]</scope>
</reference>
<evidence type="ECO:0000256" key="8">
    <source>
        <dbReference type="ARBA" id="ARBA00022989"/>
    </source>
</evidence>
<gene>
    <name evidence="12" type="primary">LOC107812719</name>
</gene>
<dbReference type="SMART" id="SM00369">
    <property type="entry name" value="LRR_TYP"/>
    <property type="match status" value="11"/>
</dbReference>
<keyword evidence="6" id="KW-0732">Signal</keyword>
<evidence type="ECO:0000256" key="9">
    <source>
        <dbReference type="ARBA" id="ARBA00023136"/>
    </source>
</evidence>
<dbReference type="RefSeq" id="XP_016493362.1">
    <property type="nucleotide sequence ID" value="XM_016637876.1"/>
</dbReference>
<dbReference type="InterPro" id="IPR055414">
    <property type="entry name" value="LRR_R13L4/SHOC2-like"/>
</dbReference>
<sequence length="894" mass="100945">MEGVNLVCFLLLLGAISDGFSCVQISAMNSGIHCTESEKIALIKFRQGFRNPLQSMSSWMLEENCCKWKGVECDNKTGHVIALDLHKQFLQGEFATSLLGLPHLRHLDLSQIDFLGAQVPEFISTFKNLEYLNLSKNKFRGTIPEHLGNLSRLQFLDLSDGFSLRVDNLQWIRHLFSMKILDLSGVDMSDAKNWLHDINLLTSLTELHMSACQLDQLLPSNSFMNLTSSLRIFDLSLNHFQAPIPSWLFNTSHSLVYLNLTRSQVRGLLPNAFGNMYSLRVVDLSDNSLLGNLPPTFVNMSSVTFLDISRKSLEGNLPPALSSKLKILDLSNNNMEGPLARSIAQLRQLVVLDVSWNSFNDSITDHFLNFSNLQVLDLSSNSIILNLTATWMPRFQLDFIGLQSCQLSTHFPLWLQTQKEFSFVDISGAELSGKVPEWFWNLSAKVKHMNISNNYFRGEVPEVTERLTSLEELDLSWNNFDGPLPHFSPTMMTLILDHNSFNGTISPVCESLVMNNSLMFLDLSSNSLSGTLSDCWRYGKNLAVLNLARNDLSGEVPHSIGYLTTLRYLLLSNNKLSKNLPLSLKNLRGLKILDVARNDLSGNIPFWLGESLKHLMILNLRWNKFEGNIPLEICQLKSLIILDLSSNALSGTIPKCVGNFLTLAGVEEVPSLIYGPFEVYREDVMMMLKERGYDHRAHFFLGIDLSENHLSGEIPGEITTLVQLRFLNLSWNNLTGAIPHDISNLHNLEALDVSRNALSCFLPSNMVKLDYLAIANFSYNRLTGKIPTGNQFATFSTDCYIGNPDLCGVPVSQGCSGHFHEDITHCNSNSPRKQEVDATQSNENNWLDESSFYISMGIGFITTFWVFWTTLLLKKSWRYAYMRYLDNMANKIYK</sequence>
<dbReference type="PaxDb" id="4097-A0A1S4BWT5"/>
<dbReference type="Gene3D" id="3.80.10.10">
    <property type="entry name" value="Ribonuclease Inhibitor"/>
    <property type="match status" value="4"/>
</dbReference>
<keyword evidence="7" id="KW-0677">Repeat</keyword>
<dbReference type="GO" id="GO:0005886">
    <property type="term" value="C:plasma membrane"/>
    <property type="evidence" value="ECO:0007669"/>
    <property type="project" value="UniProtKB-SubCell"/>
</dbReference>
<dbReference type="GeneID" id="107812719"/>
<dbReference type="OrthoDB" id="1265797at2759"/>
<keyword evidence="5" id="KW-0812">Transmembrane</keyword>
<dbReference type="GO" id="GO:0051707">
    <property type="term" value="P:response to other organism"/>
    <property type="evidence" value="ECO:0007669"/>
    <property type="project" value="UniProtKB-ARBA"/>
</dbReference>
<proteinExistence type="inferred from homology"/>
<keyword evidence="9" id="KW-0472">Membrane</keyword>
<evidence type="ECO:0000256" key="10">
    <source>
        <dbReference type="ARBA" id="ARBA00023180"/>
    </source>
</evidence>
<dbReference type="InterPro" id="IPR032675">
    <property type="entry name" value="LRR_dom_sf"/>
</dbReference>
<keyword evidence="3" id="KW-1003">Cell membrane</keyword>
<organism evidence="11 12">
    <name type="scientific">Nicotiana tabacum</name>
    <name type="common">Common tobacco</name>
    <dbReference type="NCBI Taxonomy" id="4097"/>
    <lineage>
        <taxon>Eukaryota</taxon>
        <taxon>Viridiplantae</taxon>
        <taxon>Streptophyta</taxon>
        <taxon>Embryophyta</taxon>
        <taxon>Tracheophyta</taxon>
        <taxon>Spermatophyta</taxon>
        <taxon>Magnoliopsida</taxon>
        <taxon>eudicotyledons</taxon>
        <taxon>Gunneridae</taxon>
        <taxon>Pentapetalae</taxon>
        <taxon>asterids</taxon>
        <taxon>lamiids</taxon>
        <taxon>Solanales</taxon>
        <taxon>Solanaceae</taxon>
        <taxon>Nicotianoideae</taxon>
        <taxon>Nicotianeae</taxon>
        <taxon>Nicotiana</taxon>
    </lineage>
</organism>
<protein>
    <submittedName>
        <fullName evidence="12">Receptor-like protein EIX2 isoform X1</fullName>
    </submittedName>
</protein>
<dbReference type="Proteomes" id="UP000790787">
    <property type="component" value="Chromosome 13"/>
</dbReference>
<evidence type="ECO:0000256" key="3">
    <source>
        <dbReference type="ARBA" id="ARBA00022475"/>
    </source>
</evidence>
<dbReference type="PANTHER" id="PTHR48063:SF103">
    <property type="entry name" value="LEUCINE-RICH RECEPTOR-LIKE KINASE FAMILY PROTEIN"/>
    <property type="match status" value="1"/>
</dbReference>
<dbReference type="FunFam" id="3.80.10.10:FF:000095">
    <property type="entry name" value="LRR receptor-like serine/threonine-protein kinase GSO1"/>
    <property type="match status" value="2"/>
</dbReference>
<dbReference type="Pfam" id="PF00560">
    <property type="entry name" value="LRR_1"/>
    <property type="match status" value="5"/>
</dbReference>
<dbReference type="PRINTS" id="PR00019">
    <property type="entry name" value="LEURICHRPT"/>
</dbReference>
<dbReference type="FunFam" id="3.80.10.10:FF:000129">
    <property type="entry name" value="Leucine-rich repeat receptor-like kinase"/>
    <property type="match status" value="1"/>
</dbReference>
<evidence type="ECO:0000256" key="5">
    <source>
        <dbReference type="ARBA" id="ARBA00022692"/>
    </source>
</evidence>
<dbReference type="KEGG" id="nta:107812719"/>
<dbReference type="InterPro" id="IPR003591">
    <property type="entry name" value="Leu-rich_rpt_typical-subtyp"/>
</dbReference>
<comment type="similarity">
    <text evidence="2">Belongs to the RLP family.</text>
</comment>
<evidence type="ECO:0000256" key="4">
    <source>
        <dbReference type="ARBA" id="ARBA00022614"/>
    </source>
</evidence>
<dbReference type="InterPro" id="IPR013210">
    <property type="entry name" value="LRR_N_plant-typ"/>
</dbReference>
<evidence type="ECO:0000313" key="12">
    <source>
        <dbReference type="RefSeq" id="XP_016493362.2"/>
    </source>
</evidence>
<dbReference type="SMR" id="A0A1S4BWT5"/>